<protein>
    <recommendedName>
        <fullName evidence="2">Parvulin-like PPIase</fullName>
    </recommendedName>
    <alternativeName>
        <fullName evidence="9">Peptidyl-prolyl cis-trans isomerase plp</fullName>
    </alternativeName>
    <alternativeName>
        <fullName evidence="12">Periplasmic chaperone PpiD</fullName>
    </alternativeName>
    <alternativeName>
        <fullName evidence="13">Periplasmic folding chaperone</fullName>
    </alternativeName>
    <alternativeName>
        <fullName evidence="10">Rotamase plp</fullName>
    </alternativeName>
</protein>
<evidence type="ECO:0000256" key="11">
    <source>
        <dbReference type="ARBA" id="ARBA00038408"/>
    </source>
</evidence>
<dbReference type="InterPro" id="IPR027304">
    <property type="entry name" value="Trigger_fact/SurA_dom_sf"/>
</dbReference>
<organism evidence="15 16">
    <name type="scientific">Sphingomonas rustica</name>
    <dbReference type="NCBI Taxonomy" id="3103142"/>
    <lineage>
        <taxon>Bacteria</taxon>
        <taxon>Pseudomonadati</taxon>
        <taxon>Pseudomonadota</taxon>
        <taxon>Alphaproteobacteria</taxon>
        <taxon>Sphingomonadales</taxon>
        <taxon>Sphingomonadaceae</taxon>
        <taxon>Sphingomonas</taxon>
    </lineage>
</organism>
<keyword evidence="16" id="KW-1185">Reference proteome</keyword>
<evidence type="ECO:0000256" key="10">
    <source>
        <dbReference type="ARBA" id="ARBA00031484"/>
    </source>
</evidence>
<dbReference type="PANTHER" id="PTHR47529">
    <property type="entry name" value="PEPTIDYL-PROLYL CIS-TRANS ISOMERASE D"/>
    <property type="match status" value="1"/>
</dbReference>
<comment type="similarity">
    <text evidence="11">Belongs to the PpiD chaperone family.</text>
</comment>
<dbReference type="PANTHER" id="PTHR47529:SF1">
    <property type="entry name" value="PERIPLASMIC CHAPERONE PPID"/>
    <property type="match status" value="1"/>
</dbReference>
<evidence type="ECO:0000259" key="14">
    <source>
        <dbReference type="Pfam" id="PF13145"/>
    </source>
</evidence>
<evidence type="ECO:0000256" key="8">
    <source>
        <dbReference type="ARBA" id="ARBA00023186"/>
    </source>
</evidence>
<name>A0ABV0B6H9_9SPHN</name>
<dbReference type="Pfam" id="PF13145">
    <property type="entry name" value="Rotamase_2"/>
    <property type="match status" value="1"/>
</dbReference>
<comment type="caution">
    <text evidence="15">The sequence shown here is derived from an EMBL/GenBank/DDBJ whole genome shotgun (WGS) entry which is preliminary data.</text>
</comment>
<sequence>MLGFFRSFAKSRGGLIVVFLLLGLIAVAFALGDVTGLSNPAGPKGAVVATVGKQKITDTQVREVIDRFITQARRNGQNITMEQFLAQGGLDLAVNELIKSAALEEFGNDTGIRVDNSVVDAQIANTPAFQGVDGKFNQDQFNRVIADARISASALRDDFARERLETWLLDSPASGNFMPAKFVAPYAALPLQRRTGEFTMLRWQDAAFPGEPDDKTLAAYYNANRAAYMIPQRRVIRYAMVPKDYFATRAAPTEAEIADAYRKSADRFAATEKRTIRQLVILDQAGANSAAAEAKAGKSITDIAKARGLEPRVFDAVDKATLTKASSAEVANAAFAAAQGGVVGPVRAQGGYAVLQVETVEKIPAKTLDQARAELTSELTTAKTIQSLAALRQSIEDGIGNGQTFDQLMQAAKLTPQQTAAITAAGINPDDPNSKPDPALAPVVQGAFGIDPDSQDPVIVPIDQEGGFAVAAISRVVQPAARPMASIRKQVRDDYLKSEAMKVVRANAEKLVGEMKKGTPMAQAMAKLGIRGVPPKAFDVKFGDLTPQAGPQAQLAFSMPAKSAKWVQSPDRQGYFVVYVATIQEGDARGNAQLMAGATTALSRTTAAERRESFLEAIKRHVGVTRNEAAIGTLRANLLQTGIATR</sequence>
<keyword evidence="5" id="KW-0812">Transmembrane</keyword>
<feature type="domain" description="PpiC" evidence="14">
    <location>
        <begin position="252"/>
        <end position="372"/>
    </location>
</feature>
<evidence type="ECO:0000256" key="9">
    <source>
        <dbReference type="ARBA" id="ARBA00030642"/>
    </source>
</evidence>
<evidence type="ECO:0000256" key="4">
    <source>
        <dbReference type="ARBA" id="ARBA00022519"/>
    </source>
</evidence>
<evidence type="ECO:0000256" key="5">
    <source>
        <dbReference type="ARBA" id="ARBA00022692"/>
    </source>
</evidence>
<dbReference type="Gene3D" id="3.10.50.40">
    <property type="match status" value="1"/>
</dbReference>
<dbReference type="Pfam" id="PF13624">
    <property type="entry name" value="SurA_N_3"/>
    <property type="match status" value="1"/>
</dbReference>
<dbReference type="SUPFAM" id="SSF54534">
    <property type="entry name" value="FKBP-like"/>
    <property type="match status" value="1"/>
</dbReference>
<dbReference type="InterPro" id="IPR052029">
    <property type="entry name" value="PpiD_chaperone"/>
</dbReference>
<evidence type="ECO:0000256" key="2">
    <source>
        <dbReference type="ARBA" id="ARBA00018370"/>
    </source>
</evidence>
<proteinExistence type="inferred from homology"/>
<dbReference type="Gene3D" id="1.10.4030.10">
    <property type="entry name" value="Porin chaperone SurA, peptide-binding domain"/>
    <property type="match status" value="1"/>
</dbReference>
<evidence type="ECO:0000256" key="1">
    <source>
        <dbReference type="ARBA" id="ARBA00004382"/>
    </source>
</evidence>
<dbReference type="InterPro" id="IPR046357">
    <property type="entry name" value="PPIase_dom_sf"/>
</dbReference>
<comment type="subcellular location">
    <subcellularLocation>
        <location evidence="1">Cell inner membrane</location>
        <topology evidence="1">Single-pass type II membrane protein</topology>
        <orientation evidence="1">Periplasmic side</orientation>
    </subcellularLocation>
</comment>
<keyword evidence="7" id="KW-0472">Membrane</keyword>
<evidence type="ECO:0000256" key="7">
    <source>
        <dbReference type="ARBA" id="ARBA00023136"/>
    </source>
</evidence>
<evidence type="ECO:0000256" key="3">
    <source>
        <dbReference type="ARBA" id="ARBA00022475"/>
    </source>
</evidence>
<keyword evidence="8" id="KW-0143">Chaperone</keyword>
<evidence type="ECO:0000256" key="13">
    <source>
        <dbReference type="ARBA" id="ARBA00042775"/>
    </source>
</evidence>
<accession>A0ABV0B6H9</accession>
<keyword evidence="4" id="KW-0997">Cell inner membrane</keyword>
<reference evidence="15 16" key="1">
    <citation type="submission" date="2024-05" db="EMBL/GenBank/DDBJ databases">
        <title>Sphingomonas sp. HF-S3 16S ribosomal RNA gene Genome sequencing and assembly.</title>
        <authorList>
            <person name="Lee H."/>
        </authorList>
    </citation>
    <scope>NUCLEOTIDE SEQUENCE [LARGE SCALE GENOMIC DNA]</scope>
    <source>
        <strain evidence="15 16">HF-S3</strain>
    </source>
</reference>
<evidence type="ECO:0000256" key="6">
    <source>
        <dbReference type="ARBA" id="ARBA00022989"/>
    </source>
</evidence>
<dbReference type="SUPFAM" id="SSF109998">
    <property type="entry name" value="Triger factor/SurA peptide-binding domain-like"/>
    <property type="match status" value="1"/>
</dbReference>
<evidence type="ECO:0000313" key="16">
    <source>
        <dbReference type="Proteomes" id="UP001427805"/>
    </source>
</evidence>
<evidence type="ECO:0000313" key="15">
    <source>
        <dbReference type="EMBL" id="MEN3746301.1"/>
    </source>
</evidence>
<keyword evidence="3" id="KW-1003">Cell membrane</keyword>
<dbReference type="RefSeq" id="WP_346245306.1">
    <property type="nucleotide sequence ID" value="NZ_JBDIZK010000002.1"/>
</dbReference>
<gene>
    <name evidence="15" type="ORF">TPR58_03915</name>
</gene>
<dbReference type="InterPro" id="IPR000297">
    <property type="entry name" value="PPIase_PpiC"/>
</dbReference>
<dbReference type="EMBL" id="JBDIZK010000002">
    <property type="protein sequence ID" value="MEN3746301.1"/>
    <property type="molecule type" value="Genomic_DNA"/>
</dbReference>
<evidence type="ECO:0000256" key="12">
    <source>
        <dbReference type="ARBA" id="ARBA00040743"/>
    </source>
</evidence>
<dbReference type="Proteomes" id="UP001427805">
    <property type="component" value="Unassembled WGS sequence"/>
</dbReference>
<keyword evidence="6" id="KW-1133">Transmembrane helix</keyword>